<reference evidence="6 8" key="2">
    <citation type="submission" date="2013-03" db="EMBL/GenBank/DDBJ databases">
        <title>The Genome Sequence of Enterococcus malodoratus ATCC_43197 (PacBio/Illumina hybrid assembly).</title>
        <authorList>
            <consortium name="The Broad Institute Genomics Platform"/>
            <consortium name="The Broad Institute Genome Sequencing Center for Infectious Disease"/>
            <person name="Earl A."/>
            <person name="Russ C."/>
            <person name="Gilmore M."/>
            <person name="Surin D."/>
            <person name="Walker B."/>
            <person name="Young S."/>
            <person name="Zeng Q."/>
            <person name="Gargeya S."/>
            <person name="Fitzgerald M."/>
            <person name="Haas B."/>
            <person name="Abouelleil A."/>
            <person name="Allen A.W."/>
            <person name="Alvarado L."/>
            <person name="Arachchi H.M."/>
            <person name="Berlin A.M."/>
            <person name="Chapman S.B."/>
            <person name="Gainer-Dewar J."/>
            <person name="Goldberg J."/>
            <person name="Griggs A."/>
            <person name="Gujja S."/>
            <person name="Hansen M."/>
            <person name="Howarth C."/>
            <person name="Imamovic A."/>
            <person name="Ireland A."/>
            <person name="Larimer J."/>
            <person name="McCowan C."/>
            <person name="Murphy C."/>
            <person name="Pearson M."/>
            <person name="Poon T.W."/>
            <person name="Priest M."/>
            <person name="Roberts A."/>
            <person name="Saif S."/>
            <person name="Shea T."/>
            <person name="Sisk P."/>
            <person name="Sykes S."/>
            <person name="Wortman J."/>
            <person name="Nusbaum C."/>
            <person name="Birren B."/>
        </authorList>
    </citation>
    <scope>NUCLEOTIDE SEQUENCE [LARGE SCALE GENOMIC DNA]</scope>
    <source>
        <strain evidence="6 8">ATCC 43197</strain>
    </source>
</reference>
<evidence type="ECO:0000256" key="2">
    <source>
        <dbReference type="ARBA" id="ARBA00023136"/>
    </source>
</evidence>
<name>R2NUE7_9ENTE</name>
<evidence type="ECO:0000313" key="8">
    <source>
        <dbReference type="Proteomes" id="UP000014148"/>
    </source>
</evidence>
<reference evidence="5 7" key="1">
    <citation type="submission" date="2013-02" db="EMBL/GenBank/DDBJ databases">
        <title>The Genome Sequence of Enterococcus malodoratus ATCC_43197.</title>
        <authorList>
            <consortium name="The Broad Institute Genome Sequencing Platform"/>
            <consortium name="The Broad Institute Genome Sequencing Center for Infectious Disease"/>
            <person name="Earl A.M."/>
            <person name="Gilmore M.S."/>
            <person name="Lebreton F."/>
            <person name="Walker B."/>
            <person name="Young S.K."/>
            <person name="Zeng Q."/>
            <person name="Gargeya S."/>
            <person name="Fitzgerald M."/>
            <person name="Haas B."/>
            <person name="Abouelleil A."/>
            <person name="Alvarado L."/>
            <person name="Arachchi H.M."/>
            <person name="Berlin A.M."/>
            <person name="Chapman S.B."/>
            <person name="Dewar J."/>
            <person name="Goldberg J."/>
            <person name="Griggs A."/>
            <person name="Gujja S."/>
            <person name="Hansen M."/>
            <person name="Howarth C."/>
            <person name="Imamovic A."/>
            <person name="Larimer J."/>
            <person name="McCowan C."/>
            <person name="Murphy C."/>
            <person name="Neiman D."/>
            <person name="Pearson M."/>
            <person name="Priest M."/>
            <person name="Roberts A."/>
            <person name="Saif S."/>
            <person name="Shea T."/>
            <person name="Sisk P."/>
            <person name="Sykes S."/>
            <person name="Wortman J."/>
            <person name="Nusbaum C."/>
            <person name="Birren B."/>
        </authorList>
    </citation>
    <scope>NUCLEOTIDE SEQUENCE [LARGE SCALE GENOMIC DNA]</scope>
    <source>
        <strain evidence="5 7">ATCC 43197</strain>
    </source>
</reference>
<protein>
    <recommendedName>
        <fullName evidence="4">Beta-lactamase-related domain-containing protein</fullName>
    </recommendedName>
</protein>
<feature type="transmembrane region" description="Helical" evidence="3">
    <location>
        <begin position="425"/>
        <end position="445"/>
    </location>
</feature>
<sequence>MIQEHVDKAKIPNVSTGLIHGDKATFLSKGEQPSDQDTLYYIGSTSKAFTALGVLWLEDQGLLSLDDPVAKYLPWFKVKYEGKTIPDEDISIKNLIYQTSGFINHEKKFPTAKANMTLEEYARTFSGAELEFYPANRYAYANANYVLLGLLIEKASGKSYAEFTNEVIFEPLGLYSTYADPKQVGKEETIITGNRLSFLRTHPYQVAVKPALIPTGYIISNAKDISRWLQIQLGAIDVKPQMKRLIEKSHQPDTAHQVDKNTRYAAGWFVLNDGTIEHSGGTQNYSTNFIINPGTQMGVCVLTNINSTVNTNMMAENIMNIMEDKAITPYQSDIWVTIDTIFSIITFISVPLIVFTLIMLVRIKKRYRKEHRVRKISGKSIAKWLALPILLLILAITMIIVFPITFSSGWLALSAWAPHSMYTGIVSFTLLTILLIATAYTVSIYPKK</sequence>
<accession>R2NUE7</accession>
<evidence type="ECO:0000256" key="1">
    <source>
        <dbReference type="ARBA" id="ARBA00004370"/>
    </source>
</evidence>
<dbReference type="PANTHER" id="PTHR46825:SF11">
    <property type="entry name" value="PENICILLIN-BINDING PROTEIN 4"/>
    <property type="match status" value="1"/>
</dbReference>
<evidence type="ECO:0000313" key="7">
    <source>
        <dbReference type="Proteomes" id="UP000013783"/>
    </source>
</evidence>
<dbReference type="eggNOG" id="COG1680">
    <property type="taxonomic scope" value="Bacteria"/>
</dbReference>
<dbReference type="InterPro" id="IPR050491">
    <property type="entry name" value="AmpC-like"/>
</dbReference>
<dbReference type="GO" id="GO:0016020">
    <property type="term" value="C:membrane"/>
    <property type="evidence" value="ECO:0007669"/>
    <property type="project" value="UniProtKB-SubCell"/>
</dbReference>
<dbReference type="EMBL" id="ASWA01000003">
    <property type="protein sequence ID" value="EOT67494.1"/>
    <property type="molecule type" value="Genomic_DNA"/>
</dbReference>
<dbReference type="PATRIC" id="fig|1158601.3.peg.2634"/>
<dbReference type="InterPro" id="IPR012338">
    <property type="entry name" value="Beta-lactam/transpept-like"/>
</dbReference>
<comment type="subcellular location">
    <subcellularLocation>
        <location evidence="1">Membrane</location>
    </subcellularLocation>
</comment>
<gene>
    <name evidence="6" type="ORF">I585_03015</name>
    <name evidence="5" type="ORF">UAI_02676</name>
</gene>
<evidence type="ECO:0000256" key="3">
    <source>
        <dbReference type="SAM" id="Phobius"/>
    </source>
</evidence>
<dbReference type="STRING" id="71451.RV07_GL001324"/>
<evidence type="ECO:0000259" key="4">
    <source>
        <dbReference type="Pfam" id="PF00144"/>
    </source>
</evidence>
<feature type="transmembrane region" description="Helical" evidence="3">
    <location>
        <begin position="384"/>
        <end position="405"/>
    </location>
</feature>
<dbReference type="InterPro" id="IPR001466">
    <property type="entry name" value="Beta-lactam-related"/>
</dbReference>
<dbReference type="SUPFAM" id="SSF56601">
    <property type="entry name" value="beta-lactamase/transpeptidase-like"/>
    <property type="match status" value="1"/>
</dbReference>
<organism evidence="5 7">
    <name type="scientific">Enterococcus malodoratus ATCC 43197</name>
    <dbReference type="NCBI Taxonomy" id="1158601"/>
    <lineage>
        <taxon>Bacteria</taxon>
        <taxon>Bacillati</taxon>
        <taxon>Bacillota</taxon>
        <taxon>Bacilli</taxon>
        <taxon>Lactobacillales</taxon>
        <taxon>Enterococcaceae</taxon>
        <taxon>Enterococcus</taxon>
    </lineage>
</organism>
<dbReference type="Proteomes" id="UP000014148">
    <property type="component" value="Unassembled WGS sequence"/>
</dbReference>
<dbReference type="Gene3D" id="3.40.710.10">
    <property type="entry name" value="DD-peptidase/beta-lactamase superfamily"/>
    <property type="match status" value="1"/>
</dbReference>
<comment type="caution">
    <text evidence="5">The sequence shown here is derived from an EMBL/GenBank/DDBJ whole genome shotgun (WGS) entry which is preliminary data.</text>
</comment>
<feature type="transmembrane region" description="Helical" evidence="3">
    <location>
        <begin position="341"/>
        <end position="363"/>
    </location>
</feature>
<proteinExistence type="predicted"/>
<dbReference type="Pfam" id="PF00144">
    <property type="entry name" value="Beta-lactamase"/>
    <property type="match status" value="1"/>
</dbReference>
<keyword evidence="3" id="KW-0812">Transmembrane</keyword>
<keyword evidence="3" id="KW-1133">Transmembrane helix</keyword>
<evidence type="ECO:0000313" key="5">
    <source>
        <dbReference type="EMBL" id="EOH75667.1"/>
    </source>
</evidence>
<feature type="domain" description="Beta-lactamase-related" evidence="4">
    <location>
        <begin position="2"/>
        <end position="313"/>
    </location>
</feature>
<dbReference type="PANTHER" id="PTHR46825">
    <property type="entry name" value="D-ALANYL-D-ALANINE-CARBOXYPEPTIDASE/ENDOPEPTIDASE AMPH"/>
    <property type="match status" value="1"/>
</dbReference>
<keyword evidence="8" id="KW-1185">Reference proteome</keyword>
<dbReference type="AlphaFoldDB" id="R2NUE7"/>
<dbReference type="Proteomes" id="UP000013783">
    <property type="component" value="Unassembled WGS sequence"/>
</dbReference>
<keyword evidence="2 3" id="KW-0472">Membrane</keyword>
<evidence type="ECO:0000313" key="6">
    <source>
        <dbReference type="EMBL" id="EOT67494.1"/>
    </source>
</evidence>
<dbReference type="EMBL" id="AJAK01000019">
    <property type="protein sequence ID" value="EOH75667.1"/>
    <property type="molecule type" value="Genomic_DNA"/>
</dbReference>